<dbReference type="Gene3D" id="2.40.50.140">
    <property type="entry name" value="Nucleic acid-binding proteins"/>
    <property type="match status" value="4"/>
</dbReference>
<protein>
    <recommendedName>
        <fullName evidence="1">Tower domain-containing protein</fullName>
    </recommendedName>
</protein>
<dbReference type="InterPro" id="IPR012340">
    <property type="entry name" value="NA-bd_OB-fold"/>
</dbReference>
<dbReference type="InterPro" id="IPR015525">
    <property type="entry name" value="BRCA2"/>
</dbReference>
<dbReference type="PANTHER" id="PTHR11289">
    <property type="entry name" value="BREAST CANCER TYPE 2 SUSCEPTIBILITY PROTEIN BRCA2"/>
    <property type="match status" value="1"/>
</dbReference>
<dbReference type="EMBL" id="JAUJYO010000021">
    <property type="protein sequence ID" value="KAK1283654.1"/>
    <property type="molecule type" value="Genomic_DNA"/>
</dbReference>
<dbReference type="GO" id="GO:0006355">
    <property type="term" value="P:regulation of DNA-templated transcription"/>
    <property type="evidence" value="ECO:0007669"/>
    <property type="project" value="TreeGrafter"/>
</dbReference>
<dbReference type="Pfam" id="PF09169">
    <property type="entry name" value="BRCA-2_helical"/>
    <property type="match status" value="1"/>
</dbReference>
<accession>A0AAV9C5R0</accession>
<dbReference type="AlphaFoldDB" id="A0AAV9C5R0"/>
<dbReference type="Proteomes" id="UP001180020">
    <property type="component" value="Unassembled WGS sequence"/>
</dbReference>
<reference evidence="2" key="1">
    <citation type="journal article" date="2023" name="Nat. Commun.">
        <title>Diploid and tetraploid genomes of Acorus and the evolution of monocots.</title>
        <authorList>
            <person name="Ma L."/>
            <person name="Liu K.W."/>
            <person name="Li Z."/>
            <person name="Hsiao Y.Y."/>
            <person name="Qi Y."/>
            <person name="Fu T."/>
            <person name="Tang G.D."/>
            <person name="Zhang D."/>
            <person name="Sun W.H."/>
            <person name="Liu D.K."/>
            <person name="Li Y."/>
            <person name="Chen G.Z."/>
            <person name="Liu X.D."/>
            <person name="Liao X.Y."/>
            <person name="Jiang Y.T."/>
            <person name="Yu X."/>
            <person name="Hao Y."/>
            <person name="Huang J."/>
            <person name="Zhao X.W."/>
            <person name="Ke S."/>
            <person name="Chen Y.Y."/>
            <person name="Wu W.L."/>
            <person name="Hsu J.L."/>
            <person name="Lin Y.F."/>
            <person name="Huang M.D."/>
            <person name="Li C.Y."/>
            <person name="Huang L."/>
            <person name="Wang Z.W."/>
            <person name="Zhao X."/>
            <person name="Zhong W.Y."/>
            <person name="Peng D.H."/>
            <person name="Ahmad S."/>
            <person name="Lan S."/>
            <person name="Zhang J.S."/>
            <person name="Tsai W.C."/>
            <person name="Van de Peer Y."/>
            <person name="Liu Z.J."/>
        </authorList>
    </citation>
    <scope>NUCLEOTIDE SEQUENCE</scope>
    <source>
        <strain evidence="2">CP</strain>
    </source>
</reference>
<dbReference type="CDD" id="cd04493">
    <property type="entry name" value="BRCA2DBD_OB1"/>
    <property type="match status" value="1"/>
</dbReference>
<dbReference type="SMART" id="SM01341">
    <property type="entry name" value="Tower"/>
    <property type="match status" value="1"/>
</dbReference>
<reference evidence="2" key="2">
    <citation type="submission" date="2023-06" db="EMBL/GenBank/DDBJ databases">
        <authorList>
            <person name="Ma L."/>
            <person name="Liu K.-W."/>
            <person name="Li Z."/>
            <person name="Hsiao Y.-Y."/>
            <person name="Qi Y."/>
            <person name="Fu T."/>
            <person name="Tang G."/>
            <person name="Zhang D."/>
            <person name="Sun W.-H."/>
            <person name="Liu D.-K."/>
            <person name="Li Y."/>
            <person name="Chen G.-Z."/>
            <person name="Liu X.-D."/>
            <person name="Liao X.-Y."/>
            <person name="Jiang Y.-T."/>
            <person name="Yu X."/>
            <person name="Hao Y."/>
            <person name="Huang J."/>
            <person name="Zhao X.-W."/>
            <person name="Ke S."/>
            <person name="Chen Y.-Y."/>
            <person name="Wu W.-L."/>
            <person name="Hsu J.-L."/>
            <person name="Lin Y.-F."/>
            <person name="Huang M.-D."/>
            <person name="Li C.-Y."/>
            <person name="Huang L."/>
            <person name="Wang Z.-W."/>
            <person name="Zhao X."/>
            <person name="Zhong W.-Y."/>
            <person name="Peng D.-H."/>
            <person name="Ahmad S."/>
            <person name="Lan S."/>
            <person name="Zhang J.-S."/>
            <person name="Tsai W.-C."/>
            <person name="Van De Peer Y."/>
            <person name="Liu Z.-J."/>
        </authorList>
    </citation>
    <scope>NUCLEOTIDE SEQUENCE</scope>
    <source>
        <strain evidence="2">CP</strain>
        <tissue evidence="2">Leaves</tissue>
    </source>
</reference>
<dbReference type="FunFam" id="2.40.50.140:FF:000262">
    <property type="entry name" value="Protein BREAST CANCER SUSCEPTIBILITY 2 homolog B"/>
    <property type="match status" value="1"/>
</dbReference>
<dbReference type="InterPro" id="IPR015187">
    <property type="entry name" value="BRCA2_OB_1"/>
</dbReference>
<dbReference type="SUPFAM" id="SSF81878">
    <property type="entry name" value="BRCA2 tower domain"/>
    <property type="match status" value="1"/>
</dbReference>
<dbReference type="SUPFAM" id="SSF81872">
    <property type="entry name" value="BRCA2 helical domain"/>
    <property type="match status" value="1"/>
</dbReference>
<keyword evidence="3" id="KW-1185">Reference proteome</keyword>
<dbReference type="InterPro" id="IPR036315">
    <property type="entry name" value="BRCA2_hlx_sf"/>
</dbReference>
<dbReference type="PANTHER" id="PTHR11289:SF0">
    <property type="entry name" value="BREAST CANCER TYPE 2 SUSCEPTIBILITY PROTEIN"/>
    <property type="match status" value="1"/>
</dbReference>
<dbReference type="InterPro" id="IPR015205">
    <property type="entry name" value="Tower_dom"/>
</dbReference>
<name>A0AAV9C5R0_ACOCL</name>
<comment type="caution">
    <text evidence="2">The sequence shown here is derived from an EMBL/GenBank/DDBJ whole genome shotgun (WGS) entry which is preliminary data.</text>
</comment>
<sequence>MGFRRRNTISPFKRPRNSRFVTPLNGSISSLASDSAILSMTEDSCHKSRVFTHYPFQVQRKTISEFFGGPPRPHNLEHLSDEVKCMDSVNAERYMFNAMSGSSMIKVEAFQHMLVQCGASVVNATREWVANHYRWIVWKLACLERGYATQAGGKFLNVSNVLEELKYRYEREINLGHRSAIKKILEGNASPASMLVLCISAIRSYPTANHETEQSVEMCEGHENMARRGTHSHVAIIELTDGWYSLNTLLDVELSKQLCSGKLFVGQKLRIWGAGLAGWVGPVSPLEASESVKLTIHINGTYRASWDDRLGFCKSPSVPLAFWCIKGYGGQVPRTLVGVERIYPILYKERFSDGSSVVRTGRMENEVLHRHNQRRSDIIEGIMAEQQKENFGLHCQSNSDSEEGAKLFKILEKAAEPEVLMADMSSEQLNSFATYQAKQEEIRQADMQKKIEKALEDACLSTRQVIPFMKVKVVGLTSLCSRGKGHLREGLITIWDPTEKLKGDLVEGQAYSVAGLVPSNSNPDIIYLQARGSATVWKPLSPVALKSFEPFFTKRKAVLLSNLGEVPLASEFDIAAVVVYVGEVYISGNQKKQWVFVTDGSAWGSDFSEEFYNSLLAISFCLSNTDNYASAPVSHSLSGCIVGFSNLVKRARDQMNHLWVAEATENSTHTTCHNLSVNSHLKEAADIARKWAKDSVPSIQKLRERVLTIVGSSGEASPTRAIRSKKKVHIVR</sequence>
<evidence type="ECO:0000259" key="1">
    <source>
        <dbReference type="SMART" id="SM01341"/>
    </source>
</evidence>
<dbReference type="GO" id="GO:0000724">
    <property type="term" value="P:double-strand break repair via homologous recombination"/>
    <property type="evidence" value="ECO:0007669"/>
    <property type="project" value="InterPro"/>
</dbReference>
<feature type="domain" description="Tower" evidence="1">
    <location>
        <begin position="348"/>
        <end position="389"/>
    </location>
</feature>
<dbReference type="InterPro" id="IPR015252">
    <property type="entry name" value="BRCA2_hlx"/>
</dbReference>
<evidence type="ECO:0000313" key="3">
    <source>
        <dbReference type="Proteomes" id="UP001180020"/>
    </source>
</evidence>
<dbReference type="SUPFAM" id="SSF50249">
    <property type="entry name" value="Nucleic acid-binding proteins"/>
    <property type="match status" value="3"/>
</dbReference>
<evidence type="ECO:0000313" key="2">
    <source>
        <dbReference type="EMBL" id="KAK1283654.1"/>
    </source>
</evidence>
<proteinExistence type="predicted"/>
<gene>
    <name evidence="2" type="ORF">QJS10_CPB21g01426</name>
</gene>
<organism evidence="2 3">
    <name type="scientific">Acorus calamus</name>
    <name type="common">Sweet flag</name>
    <dbReference type="NCBI Taxonomy" id="4465"/>
    <lineage>
        <taxon>Eukaryota</taxon>
        <taxon>Viridiplantae</taxon>
        <taxon>Streptophyta</taxon>
        <taxon>Embryophyta</taxon>
        <taxon>Tracheophyta</taxon>
        <taxon>Spermatophyta</taxon>
        <taxon>Magnoliopsida</taxon>
        <taxon>Liliopsida</taxon>
        <taxon>Acoraceae</taxon>
        <taxon>Acorus</taxon>
    </lineage>
</organism>
<dbReference type="Pfam" id="PF09103">
    <property type="entry name" value="BRCA-2_OB1"/>
    <property type="match status" value="1"/>
</dbReference>